<name>A0A9P0E3V2_NEZVI</name>
<dbReference type="Proteomes" id="UP001152798">
    <property type="component" value="Chromosome 1"/>
</dbReference>
<reference evidence="1" key="1">
    <citation type="submission" date="2022-01" db="EMBL/GenBank/DDBJ databases">
        <authorList>
            <person name="King R."/>
        </authorList>
    </citation>
    <scope>NUCLEOTIDE SEQUENCE</scope>
</reference>
<dbReference type="EMBL" id="OV725077">
    <property type="protein sequence ID" value="CAH1389333.1"/>
    <property type="molecule type" value="Genomic_DNA"/>
</dbReference>
<dbReference type="AlphaFoldDB" id="A0A9P0E3V2"/>
<evidence type="ECO:0000313" key="2">
    <source>
        <dbReference type="Proteomes" id="UP001152798"/>
    </source>
</evidence>
<evidence type="ECO:0000313" key="1">
    <source>
        <dbReference type="EMBL" id="CAH1389333.1"/>
    </source>
</evidence>
<organism evidence="1 2">
    <name type="scientific">Nezara viridula</name>
    <name type="common">Southern green stink bug</name>
    <name type="synonym">Cimex viridulus</name>
    <dbReference type="NCBI Taxonomy" id="85310"/>
    <lineage>
        <taxon>Eukaryota</taxon>
        <taxon>Metazoa</taxon>
        <taxon>Ecdysozoa</taxon>
        <taxon>Arthropoda</taxon>
        <taxon>Hexapoda</taxon>
        <taxon>Insecta</taxon>
        <taxon>Pterygota</taxon>
        <taxon>Neoptera</taxon>
        <taxon>Paraneoptera</taxon>
        <taxon>Hemiptera</taxon>
        <taxon>Heteroptera</taxon>
        <taxon>Panheteroptera</taxon>
        <taxon>Pentatomomorpha</taxon>
        <taxon>Pentatomoidea</taxon>
        <taxon>Pentatomidae</taxon>
        <taxon>Pentatominae</taxon>
        <taxon>Nezara</taxon>
    </lineage>
</organism>
<accession>A0A9P0E3V2</accession>
<gene>
    <name evidence="1" type="ORF">NEZAVI_LOCUS756</name>
</gene>
<sequence>MDQDPDSFRCVEFIERHGRQEEAVIKEWAGPVESGSDGRSAGTWLSCGMYTGIDRREGHAPPRHTPEAAT</sequence>
<protein>
    <submittedName>
        <fullName evidence="1">Uncharacterized protein</fullName>
    </submittedName>
</protein>
<proteinExistence type="predicted"/>
<keyword evidence="2" id="KW-1185">Reference proteome</keyword>